<evidence type="ECO:0000256" key="1">
    <source>
        <dbReference type="ARBA" id="ARBA00004613"/>
    </source>
</evidence>
<dbReference type="GO" id="GO:0007189">
    <property type="term" value="P:adenylate cyclase-activating G protein-coupled receptor signaling pathway"/>
    <property type="evidence" value="ECO:0007669"/>
    <property type="project" value="TreeGrafter"/>
</dbReference>
<accession>A0A8C8S8C0</accession>
<feature type="compositionally biased region" description="Low complexity" evidence="6">
    <location>
        <begin position="42"/>
        <end position="56"/>
    </location>
</feature>
<keyword evidence="5" id="KW-1015">Disulfide bond</keyword>
<protein>
    <submittedName>
        <fullName evidence="7">Adrenomedullin 2</fullName>
    </submittedName>
</protein>
<reference evidence="7" key="2">
    <citation type="submission" date="2025-09" db="UniProtKB">
        <authorList>
            <consortium name="Ensembl"/>
        </authorList>
    </citation>
    <scope>IDENTIFICATION</scope>
</reference>
<comment type="similarity">
    <text evidence="2">Belongs to the adrenomedullin family.</text>
</comment>
<reference evidence="7" key="1">
    <citation type="submission" date="2025-08" db="UniProtKB">
        <authorList>
            <consortium name="Ensembl"/>
        </authorList>
    </citation>
    <scope>IDENTIFICATION</scope>
</reference>
<evidence type="ECO:0000256" key="2">
    <source>
        <dbReference type="ARBA" id="ARBA00010575"/>
    </source>
</evidence>
<evidence type="ECO:0000256" key="6">
    <source>
        <dbReference type="SAM" id="MobiDB-lite"/>
    </source>
</evidence>
<feature type="region of interest" description="Disordered" evidence="6">
    <location>
        <begin position="38"/>
        <end position="96"/>
    </location>
</feature>
<evidence type="ECO:0000313" key="7">
    <source>
        <dbReference type="Ensembl" id="ENSPCEP00000015709.1"/>
    </source>
</evidence>
<dbReference type="Pfam" id="PF00214">
    <property type="entry name" value="Calc_CGRP_IAPP"/>
    <property type="match status" value="1"/>
</dbReference>
<dbReference type="GO" id="GO:0005179">
    <property type="term" value="F:hormone activity"/>
    <property type="evidence" value="ECO:0007669"/>
    <property type="project" value="InterPro"/>
</dbReference>
<sequence>MGVCVLGKGRTSLSAVEQGRAVSHHLCPGEPLCDSRALGTRAGPAVSPAPAPSHSSQLGGTQLLRPLAGPEHRARAPRLGRGPAAWHTLTGPQRAKRHAAVRRHHAQLMRVGCVLGTCQVQNLGHRLWQLMGQSGRQDSSPINPSSPHSYG</sequence>
<evidence type="ECO:0000256" key="4">
    <source>
        <dbReference type="ARBA" id="ARBA00022729"/>
    </source>
</evidence>
<dbReference type="PANTHER" id="PTHR23414">
    <property type="entry name" value="ADRENOMEDULLIN, ADM"/>
    <property type="match status" value="1"/>
</dbReference>
<dbReference type="GO" id="GO:0003073">
    <property type="term" value="P:regulation of systemic arterial blood pressure"/>
    <property type="evidence" value="ECO:0007669"/>
    <property type="project" value="TreeGrafter"/>
</dbReference>
<dbReference type="InterPro" id="IPR021116">
    <property type="entry name" value="Calcitonin/adrenomedullin"/>
</dbReference>
<evidence type="ECO:0000313" key="8">
    <source>
        <dbReference type="Proteomes" id="UP000694393"/>
    </source>
</evidence>
<name>A0A8C8S8C0_9SAUR</name>
<dbReference type="Ensembl" id="ENSPCET00000016265.1">
    <property type="protein sequence ID" value="ENSPCEP00000015709.1"/>
    <property type="gene ID" value="ENSPCEG00000012391.1"/>
</dbReference>
<dbReference type="InterPro" id="IPR051665">
    <property type="entry name" value="Adrenomedullin-reg_peptide"/>
</dbReference>
<comment type="subcellular location">
    <subcellularLocation>
        <location evidence="1">Secreted</location>
    </subcellularLocation>
</comment>
<dbReference type="GO" id="GO:0005576">
    <property type="term" value="C:extracellular region"/>
    <property type="evidence" value="ECO:0007669"/>
    <property type="project" value="UniProtKB-SubCell"/>
</dbReference>
<keyword evidence="8" id="KW-1185">Reference proteome</keyword>
<keyword evidence="4" id="KW-0732">Signal</keyword>
<organism evidence="7 8">
    <name type="scientific">Pelusios castaneus</name>
    <name type="common">West African mud turtle</name>
    <dbReference type="NCBI Taxonomy" id="367368"/>
    <lineage>
        <taxon>Eukaryota</taxon>
        <taxon>Metazoa</taxon>
        <taxon>Chordata</taxon>
        <taxon>Craniata</taxon>
        <taxon>Vertebrata</taxon>
        <taxon>Euteleostomi</taxon>
        <taxon>Archelosauria</taxon>
        <taxon>Testudinata</taxon>
        <taxon>Testudines</taxon>
        <taxon>Pleurodira</taxon>
        <taxon>Pelomedusidae</taxon>
        <taxon>Pelusios</taxon>
    </lineage>
</organism>
<dbReference type="Proteomes" id="UP000694393">
    <property type="component" value="Unplaced"/>
</dbReference>
<dbReference type="PANTHER" id="PTHR23414:SF2">
    <property type="entry name" value="PROTEIN ADM2"/>
    <property type="match status" value="1"/>
</dbReference>
<dbReference type="AlphaFoldDB" id="A0A8C8S8C0"/>
<dbReference type="GO" id="GO:0010460">
    <property type="term" value="P:positive regulation of heart rate"/>
    <property type="evidence" value="ECO:0007669"/>
    <property type="project" value="TreeGrafter"/>
</dbReference>
<keyword evidence="3" id="KW-0964">Secreted</keyword>
<proteinExistence type="inferred from homology"/>
<evidence type="ECO:0000256" key="5">
    <source>
        <dbReference type="ARBA" id="ARBA00023157"/>
    </source>
</evidence>
<evidence type="ECO:0000256" key="3">
    <source>
        <dbReference type="ARBA" id="ARBA00022525"/>
    </source>
</evidence>